<evidence type="ECO:0000256" key="6">
    <source>
        <dbReference type="ARBA" id="ARBA00022989"/>
    </source>
</evidence>
<reference evidence="11 12" key="1">
    <citation type="journal article" date="2018" name="New Phytol.">
        <title>Phylogenomics of Endogonaceae and evolution of mycorrhizas within Mucoromycota.</title>
        <authorList>
            <person name="Chang Y."/>
            <person name="Desiro A."/>
            <person name="Na H."/>
            <person name="Sandor L."/>
            <person name="Lipzen A."/>
            <person name="Clum A."/>
            <person name="Barry K."/>
            <person name="Grigoriev I.V."/>
            <person name="Martin F.M."/>
            <person name="Stajich J.E."/>
            <person name="Smith M.E."/>
            <person name="Bonito G."/>
            <person name="Spatafora J.W."/>
        </authorList>
    </citation>
    <scope>NUCLEOTIDE SEQUENCE [LARGE SCALE GENOMIC DNA]</scope>
    <source>
        <strain evidence="11 12">AD002</strain>
    </source>
</reference>
<sequence length="244" mass="27784">MSLHELASIFRPLAGFASRIVLSRQQARVTLPLSFKLSTPYSTTVARTILPAATSIRHTFHTSPTSLDASVPNHHFDTYKFVQKLENDGFTREQAEAILDSLSEVINESELTDLSQYFDSMANLTKNMVTKAEQEKTVYTYKVDFAQLKSEIQLLGKNDFTVMKTEHDRLQAEIEKLRQKLREEITRTQAGVRLDLNLEKGRIRDEASAQELKIRETDTRIESEIAGLRTQMEAIKAKFKCPST</sequence>
<keyword evidence="4" id="KW-0812">Transmembrane</keyword>
<keyword evidence="12" id="KW-1185">Reference proteome</keyword>
<comment type="caution">
    <text evidence="11">The sequence shown here is derived from an EMBL/GenBank/DDBJ whole genome shotgun (WGS) entry which is preliminary data.</text>
</comment>
<keyword evidence="7 10" id="KW-0175">Coiled coil</keyword>
<dbReference type="GO" id="GO:0016020">
    <property type="term" value="C:membrane"/>
    <property type="evidence" value="ECO:0007669"/>
    <property type="project" value="UniProtKB-SubCell"/>
</dbReference>
<comment type="subcellular location">
    <subcellularLocation>
        <location evidence="1">Membrane</location>
        <topology evidence="1">Single-pass membrane protein</topology>
    </subcellularLocation>
    <subcellularLocation>
        <location evidence="2">Mitochondrion</location>
    </subcellularLocation>
</comment>
<keyword evidence="9" id="KW-0472">Membrane</keyword>
<dbReference type="Gene3D" id="1.20.5.340">
    <property type="match status" value="1"/>
</dbReference>
<evidence type="ECO:0000313" key="11">
    <source>
        <dbReference type="EMBL" id="RUS29873.1"/>
    </source>
</evidence>
<proteinExistence type="inferred from homology"/>
<evidence type="ECO:0000313" key="12">
    <source>
        <dbReference type="Proteomes" id="UP000274822"/>
    </source>
</evidence>
<evidence type="ECO:0000256" key="10">
    <source>
        <dbReference type="SAM" id="Coils"/>
    </source>
</evidence>
<dbReference type="AlphaFoldDB" id="A0A433QJB7"/>
<evidence type="ECO:0000256" key="9">
    <source>
        <dbReference type="ARBA" id="ARBA00023136"/>
    </source>
</evidence>
<dbReference type="PANTHER" id="PTHR14360:SF1">
    <property type="entry name" value="PROTEIN FMP32, MITOCHONDRIAL"/>
    <property type="match status" value="1"/>
</dbReference>
<dbReference type="FunFam" id="1.20.5.340:FF:000018">
    <property type="entry name" value="Mitochondrial protein FMP32"/>
    <property type="match status" value="1"/>
</dbReference>
<accession>A0A433QJB7</accession>
<evidence type="ECO:0000256" key="7">
    <source>
        <dbReference type="ARBA" id="ARBA00023054"/>
    </source>
</evidence>
<comment type="similarity">
    <text evidence="3">Belongs to the CCDC90 family.</text>
</comment>
<dbReference type="InterPro" id="IPR024461">
    <property type="entry name" value="CCDC90-like"/>
</dbReference>
<dbReference type="Proteomes" id="UP000274822">
    <property type="component" value="Unassembled WGS sequence"/>
</dbReference>
<feature type="coiled-coil region" evidence="10">
    <location>
        <begin position="160"/>
        <end position="187"/>
    </location>
</feature>
<evidence type="ECO:0000256" key="8">
    <source>
        <dbReference type="ARBA" id="ARBA00023128"/>
    </source>
</evidence>
<dbReference type="GO" id="GO:0033617">
    <property type="term" value="P:mitochondrial respiratory chain complex IV assembly"/>
    <property type="evidence" value="ECO:0007669"/>
    <property type="project" value="TreeGrafter"/>
</dbReference>
<evidence type="ECO:0000256" key="1">
    <source>
        <dbReference type="ARBA" id="ARBA00004167"/>
    </source>
</evidence>
<name>A0A433QJB7_9FUNG</name>
<dbReference type="PANTHER" id="PTHR14360">
    <property type="entry name" value="PROTEIN FMP32, MITOCHONDRIAL"/>
    <property type="match status" value="1"/>
</dbReference>
<evidence type="ECO:0000256" key="3">
    <source>
        <dbReference type="ARBA" id="ARBA00007224"/>
    </source>
</evidence>
<organism evidence="11 12">
    <name type="scientific">Jimgerdemannia flammicorona</name>
    <dbReference type="NCBI Taxonomy" id="994334"/>
    <lineage>
        <taxon>Eukaryota</taxon>
        <taxon>Fungi</taxon>
        <taxon>Fungi incertae sedis</taxon>
        <taxon>Mucoromycota</taxon>
        <taxon>Mucoromycotina</taxon>
        <taxon>Endogonomycetes</taxon>
        <taxon>Endogonales</taxon>
        <taxon>Endogonaceae</taxon>
        <taxon>Jimgerdemannia</taxon>
    </lineage>
</organism>
<gene>
    <name evidence="11" type="ORF">BC938DRAFT_480119</name>
</gene>
<evidence type="ECO:0000256" key="5">
    <source>
        <dbReference type="ARBA" id="ARBA00022946"/>
    </source>
</evidence>
<dbReference type="GO" id="GO:0005739">
    <property type="term" value="C:mitochondrion"/>
    <property type="evidence" value="ECO:0007669"/>
    <property type="project" value="UniProtKB-SubCell"/>
</dbReference>
<evidence type="ECO:0000256" key="4">
    <source>
        <dbReference type="ARBA" id="ARBA00022692"/>
    </source>
</evidence>
<dbReference type="EMBL" id="RBNJ01004569">
    <property type="protein sequence ID" value="RUS29873.1"/>
    <property type="molecule type" value="Genomic_DNA"/>
</dbReference>
<dbReference type="Pfam" id="PF07798">
    <property type="entry name" value="CCDC90-like"/>
    <property type="match status" value="1"/>
</dbReference>
<keyword evidence="6" id="KW-1133">Transmembrane helix</keyword>
<evidence type="ECO:0000256" key="2">
    <source>
        <dbReference type="ARBA" id="ARBA00004173"/>
    </source>
</evidence>
<protein>
    <submittedName>
        <fullName evidence="11">Putative mitochondrion protein</fullName>
    </submittedName>
</protein>
<keyword evidence="5" id="KW-0809">Transit peptide</keyword>
<keyword evidence="8" id="KW-0496">Mitochondrion</keyword>